<dbReference type="EMBL" id="JAANQT010001555">
    <property type="protein sequence ID" value="KAG1304713.1"/>
    <property type="molecule type" value="Genomic_DNA"/>
</dbReference>
<proteinExistence type="predicted"/>
<evidence type="ECO:0008006" key="4">
    <source>
        <dbReference type="Google" id="ProtNLM"/>
    </source>
</evidence>
<dbReference type="AlphaFoldDB" id="A0A9P7BPT0"/>
<dbReference type="Proteomes" id="UP000716291">
    <property type="component" value="Unassembled WGS sequence"/>
</dbReference>
<gene>
    <name evidence="2" type="ORF">G6F64_008973</name>
</gene>
<evidence type="ECO:0000313" key="2">
    <source>
        <dbReference type="EMBL" id="KAG1304713.1"/>
    </source>
</evidence>
<feature type="compositionally biased region" description="Basic and acidic residues" evidence="1">
    <location>
        <begin position="303"/>
        <end position="314"/>
    </location>
</feature>
<feature type="compositionally biased region" description="Polar residues" evidence="1">
    <location>
        <begin position="39"/>
        <end position="102"/>
    </location>
</feature>
<feature type="compositionally biased region" description="Basic and acidic residues" evidence="1">
    <location>
        <begin position="279"/>
        <end position="292"/>
    </location>
</feature>
<feature type="compositionally biased region" description="Polar residues" evidence="1">
    <location>
        <begin position="1"/>
        <end position="28"/>
    </location>
</feature>
<dbReference type="OrthoDB" id="3170343at2759"/>
<comment type="caution">
    <text evidence="2">The sequence shown here is derived from an EMBL/GenBank/DDBJ whole genome shotgun (WGS) entry which is preliminary data.</text>
</comment>
<protein>
    <recommendedName>
        <fullName evidence="4">CsbD-like domain-containing protein</fullName>
    </recommendedName>
</protein>
<feature type="compositionally biased region" description="Basic and acidic residues" evidence="1">
    <location>
        <begin position="104"/>
        <end position="114"/>
    </location>
</feature>
<name>A0A9P7BPT0_RHIOR</name>
<evidence type="ECO:0000313" key="3">
    <source>
        <dbReference type="Proteomes" id="UP000716291"/>
    </source>
</evidence>
<organism evidence="2 3">
    <name type="scientific">Rhizopus oryzae</name>
    <name type="common">Mucormycosis agent</name>
    <name type="synonym">Rhizopus arrhizus var. delemar</name>
    <dbReference type="NCBI Taxonomy" id="64495"/>
    <lineage>
        <taxon>Eukaryota</taxon>
        <taxon>Fungi</taxon>
        <taxon>Fungi incertae sedis</taxon>
        <taxon>Mucoromycota</taxon>
        <taxon>Mucoromycotina</taxon>
        <taxon>Mucoromycetes</taxon>
        <taxon>Mucorales</taxon>
        <taxon>Mucorineae</taxon>
        <taxon>Rhizopodaceae</taxon>
        <taxon>Rhizopus</taxon>
    </lineage>
</organism>
<feature type="compositionally biased region" description="Low complexity" evidence="1">
    <location>
        <begin position="134"/>
        <end position="146"/>
    </location>
</feature>
<accession>A0A9P7BPT0</accession>
<reference evidence="2" key="1">
    <citation type="journal article" date="2020" name="Microb. Genom.">
        <title>Genetic diversity of clinical and environmental Mucorales isolates obtained from an investigation of mucormycosis cases among solid organ transplant recipients.</title>
        <authorList>
            <person name="Nguyen M.H."/>
            <person name="Kaul D."/>
            <person name="Muto C."/>
            <person name="Cheng S.J."/>
            <person name="Richter R.A."/>
            <person name="Bruno V.M."/>
            <person name="Liu G."/>
            <person name="Beyhan S."/>
            <person name="Sundermann A.J."/>
            <person name="Mounaud S."/>
            <person name="Pasculle A.W."/>
            <person name="Nierman W.C."/>
            <person name="Driscoll E."/>
            <person name="Cumbie R."/>
            <person name="Clancy C.J."/>
            <person name="Dupont C.L."/>
        </authorList>
    </citation>
    <scope>NUCLEOTIDE SEQUENCE</scope>
    <source>
        <strain evidence="2">GL11</strain>
    </source>
</reference>
<evidence type="ECO:0000256" key="1">
    <source>
        <dbReference type="SAM" id="MobiDB-lite"/>
    </source>
</evidence>
<sequence length="314" mass="31789">MYNNTSYNNQDPNSYSNEPPFDNNLSSKRGSDYGKTRLNRNQGISTTGLDDTNNSSGMNTADIDTNDSTLQTQGQHTGIGSGNPTSRSSDYGTTFSGPQISDISRVDQSDDRAMDQSSYDRNAPYGATGGNVPGSTYSSSRYGSTGEQRSDIQDLPTSRSGHGLSSGTGDSGMQENAAFGGSGTGFNTATGDNTQSATIGSGTGAAGAGLGSTTAAGTTGGMDSTGGTGNVAPGLGAGALGTGAVESVVKNDRGVSDMSGDTEQQDQTMSSGAAQHKPSSGEKIKGNLEKLTGKLTGNQQKVAEGDNLAHGRPL</sequence>
<feature type="compositionally biased region" description="Polar residues" evidence="1">
    <location>
        <begin position="259"/>
        <end position="273"/>
    </location>
</feature>
<feature type="region of interest" description="Disordered" evidence="1">
    <location>
        <begin position="253"/>
        <end position="314"/>
    </location>
</feature>
<keyword evidence="3" id="KW-1185">Reference proteome</keyword>
<feature type="region of interest" description="Disordered" evidence="1">
    <location>
        <begin position="1"/>
        <end position="189"/>
    </location>
</feature>